<dbReference type="Proteomes" id="UP000324748">
    <property type="component" value="Unassembled WGS sequence"/>
</dbReference>
<dbReference type="EMBL" id="VSWC01000132">
    <property type="protein sequence ID" value="KAA1079434.1"/>
    <property type="molecule type" value="Genomic_DNA"/>
</dbReference>
<comment type="caution">
    <text evidence="1">The sequence shown here is derived from an EMBL/GenBank/DDBJ whole genome shotgun (WGS) entry which is preliminary data.</text>
</comment>
<accession>A0A5B0MTK6</accession>
<reference evidence="1 2" key="1">
    <citation type="submission" date="2019-05" db="EMBL/GenBank/DDBJ databases">
        <title>Emergence of the Ug99 lineage of the wheat stem rust pathogen through somatic hybridization.</title>
        <authorList>
            <person name="Li F."/>
            <person name="Upadhyaya N.M."/>
            <person name="Sperschneider J."/>
            <person name="Matny O."/>
            <person name="Nguyen-Phuc H."/>
            <person name="Mago R."/>
            <person name="Raley C."/>
            <person name="Miller M.E."/>
            <person name="Silverstein K.A.T."/>
            <person name="Henningsen E."/>
            <person name="Hirsch C.D."/>
            <person name="Visser B."/>
            <person name="Pretorius Z.A."/>
            <person name="Steffenson B.J."/>
            <person name="Schwessinger B."/>
            <person name="Dodds P.N."/>
            <person name="Figueroa M."/>
        </authorList>
    </citation>
    <scope>NUCLEOTIDE SEQUENCE [LARGE SCALE GENOMIC DNA]</scope>
    <source>
        <strain evidence="1">21-0</strain>
    </source>
</reference>
<organism evidence="1 2">
    <name type="scientific">Puccinia graminis f. sp. tritici</name>
    <dbReference type="NCBI Taxonomy" id="56615"/>
    <lineage>
        <taxon>Eukaryota</taxon>
        <taxon>Fungi</taxon>
        <taxon>Dikarya</taxon>
        <taxon>Basidiomycota</taxon>
        <taxon>Pucciniomycotina</taxon>
        <taxon>Pucciniomycetes</taxon>
        <taxon>Pucciniales</taxon>
        <taxon>Pucciniaceae</taxon>
        <taxon>Puccinia</taxon>
    </lineage>
</organism>
<evidence type="ECO:0000313" key="1">
    <source>
        <dbReference type="EMBL" id="KAA1079434.1"/>
    </source>
</evidence>
<proteinExistence type="predicted"/>
<dbReference type="AlphaFoldDB" id="A0A5B0MTK6"/>
<evidence type="ECO:0000313" key="2">
    <source>
        <dbReference type="Proteomes" id="UP000324748"/>
    </source>
</evidence>
<keyword evidence="2" id="KW-1185">Reference proteome</keyword>
<protein>
    <submittedName>
        <fullName evidence="1">Uncharacterized protein</fullName>
    </submittedName>
</protein>
<gene>
    <name evidence="1" type="ORF">PGT21_011228</name>
</gene>
<name>A0A5B0MTK6_PUCGR</name>
<sequence length="106" mass="12727">MIDMIINKDEEIHPVIEKRKEIFSNALKVFEKFTTSSRYEKFKIADPNKSYNLIHTLVWPFLNTWIKELGNKDLEILAFRGKDFIHDGFKRFFNHMLKFSCDKVKV</sequence>